<dbReference type="AlphaFoldDB" id="A0AAD1XXM6"/>
<evidence type="ECO:0000313" key="3">
    <source>
        <dbReference type="Proteomes" id="UP001295684"/>
    </source>
</evidence>
<sequence length="111" mass="11757">MSIIFSVVLSIKYFSESSSEFSSKSSSKFSNSSSLTSGSLSMSALNSCSASLASCCNRGFLIKESSSFCGSFGFGAPRAPVSPSGLKFPLFHQNLLCRIWIGLTPQTLSCI</sequence>
<keyword evidence="3" id="KW-1185">Reference proteome</keyword>
<protein>
    <submittedName>
        <fullName evidence="2">Uncharacterized protein</fullName>
    </submittedName>
</protein>
<dbReference type="EMBL" id="CAMPGE010022795">
    <property type="protein sequence ID" value="CAI2380804.1"/>
    <property type="molecule type" value="Genomic_DNA"/>
</dbReference>
<proteinExistence type="predicted"/>
<name>A0AAD1XXM6_EUPCR</name>
<gene>
    <name evidence="2" type="ORF">ECRASSUSDP1_LOCUS22244</name>
</gene>
<comment type="caution">
    <text evidence="2">The sequence shown here is derived from an EMBL/GenBank/DDBJ whole genome shotgun (WGS) entry which is preliminary data.</text>
</comment>
<evidence type="ECO:0000313" key="2">
    <source>
        <dbReference type="EMBL" id="CAI2380804.1"/>
    </source>
</evidence>
<reference evidence="2" key="1">
    <citation type="submission" date="2023-07" db="EMBL/GenBank/DDBJ databases">
        <authorList>
            <consortium name="AG Swart"/>
            <person name="Singh M."/>
            <person name="Singh A."/>
            <person name="Seah K."/>
            <person name="Emmerich C."/>
        </authorList>
    </citation>
    <scope>NUCLEOTIDE SEQUENCE</scope>
    <source>
        <strain evidence="2">DP1</strain>
    </source>
</reference>
<feature type="region of interest" description="Disordered" evidence="1">
    <location>
        <begin position="19"/>
        <end position="41"/>
    </location>
</feature>
<dbReference type="Proteomes" id="UP001295684">
    <property type="component" value="Unassembled WGS sequence"/>
</dbReference>
<organism evidence="2 3">
    <name type="scientific">Euplotes crassus</name>
    <dbReference type="NCBI Taxonomy" id="5936"/>
    <lineage>
        <taxon>Eukaryota</taxon>
        <taxon>Sar</taxon>
        <taxon>Alveolata</taxon>
        <taxon>Ciliophora</taxon>
        <taxon>Intramacronucleata</taxon>
        <taxon>Spirotrichea</taxon>
        <taxon>Hypotrichia</taxon>
        <taxon>Euplotida</taxon>
        <taxon>Euplotidae</taxon>
        <taxon>Moneuplotes</taxon>
    </lineage>
</organism>
<evidence type="ECO:0000256" key="1">
    <source>
        <dbReference type="SAM" id="MobiDB-lite"/>
    </source>
</evidence>
<accession>A0AAD1XXM6</accession>